<comment type="similarity">
    <text evidence="2">Belongs to the glycosyl hydrolase 20 family.</text>
</comment>
<gene>
    <name evidence="9" type="ORF">GCM10010915_03980</name>
</gene>
<dbReference type="InterPro" id="IPR025705">
    <property type="entry name" value="Beta_hexosaminidase_sua/sub"/>
</dbReference>
<accession>A0A917DCZ0</accession>
<dbReference type="AlphaFoldDB" id="A0A917DCZ0"/>
<dbReference type="SUPFAM" id="SSF55545">
    <property type="entry name" value="beta-N-acetylhexosaminidase-like domain"/>
    <property type="match status" value="1"/>
</dbReference>
<dbReference type="RefSeq" id="WP_188710646.1">
    <property type="nucleotide sequence ID" value="NZ_BMHO01000001.1"/>
</dbReference>
<dbReference type="GO" id="GO:0005975">
    <property type="term" value="P:carbohydrate metabolic process"/>
    <property type="evidence" value="ECO:0007669"/>
    <property type="project" value="InterPro"/>
</dbReference>
<dbReference type="Gene3D" id="3.30.379.10">
    <property type="entry name" value="Chitobiase/beta-hexosaminidase domain 2-like"/>
    <property type="match status" value="1"/>
</dbReference>
<reference evidence="9" key="1">
    <citation type="journal article" date="2014" name="Int. J. Syst. Evol. Microbiol.">
        <title>Complete genome sequence of Corynebacterium casei LMG S-19264T (=DSM 44701T), isolated from a smear-ripened cheese.</title>
        <authorList>
            <consortium name="US DOE Joint Genome Institute (JGI-PGF)"/>
            <person name="Walter F."/>
            <person name="Albersmeier A."/>
            <person name="Kalinowski J."/>
            <person name="Ruckert C."/>
        </authorList>
    </citation>
    <scope>NUCLEOTIDE SEQUENCE</scope>
    <source>
        <strain evidence="9">CGMCC 1.15152</strain>
    </source>
</reference>
<dbReference type="PRINTS" id="PR00738">
    <property type="entry name" value="GLHYDRLASE20"/>
</dbReference>
<dbReference type="EC" id="3.2.1.52" evidence="3"/>
<dbReference type="Pfam" id="PF02838">
    <property type="entry name" value="Glyco_hydro_20b"/>
    <property type="match status" value="1"/>
</dbReference>
<evidence type="ECO:0000256" key="5">
    <source>
        <dbReference type="ARBA" id="ARBA00023295"/>
    </source>
</evidence>
<dbReference type="InterPro" id="IPR017853">
    <property type="entry name" value="GH"/>
</dbReference>
<dbReference type="GO" id="GO:0030203">
    <property type="term" value="P:glycosaminoglycan metabolic process"/>
    <property type="evidence" value="ECO:0007669"/>
    <property type="project" value="TreeGrafter"/>
</dbReference>
<evidence type="ECO:0000313" key="10">
    <source>
        <dbReference type="Proteomes" id="UP000633205"/>
    </source>
</evidence>
<keyword evidence="5" id="KW-0326">Glycosidase</keyword>
<proteinExistence type="inferred from homology"/>
<dbReference type="GO" id="GO:0016020">
    <property type="term" value="C:membrane"/>
    <property type="evidence" value="ECO:0007669"/>
    <property type="project" value="TreeGrafter"/>
</dbReference>
<evidence type="ECO:0000259" key="8">
    <source>
        <dbReference type="Pfam" id="PF02838"/>
    </source>
</evidence>
<dbReference type="PANTHER" id="PTHR22600:SF57">
    <property type="entry name" value="BETA-N-ACETYLHEXOSAMINIDASE"/>
    <property type="match status" value="1"/>
</dbReference>
<dbReference type="PANTHER" id="PTHR22600">
    <property type="entry name" value="BETA-HEXOSAMINIDASE"/>
    <property type="match status" value="1"/>
</dbReference>
<feature type="domain" description="Glycoside hydrolase family 20 catalytic" evidence="7">
    <location>
        <begin position="110"/>
        <end position="292"/>
    </location>
</feature>
<evidence type="ECO:0000256" key="2">
    <source>
        <dbReference type="ARBA" id="ARBA00006285"/>
    </source>
</evidence>
<feature type="domain" description="Beta-hexosaminidase bacterial type N-terminal" evidence="8">
    <location>
        <begin position="4"/>
        <end position="106"/>
    </location>
</feature>
<feature type="active site" description="Proton donor" evidence="6">
    <location>
        <position position="291"/>
    </location>
</feature>
<evidence type="ECO:0000256" key="6">
    <source>
        <dbReference type="PIRSR" id="PIRSR625705-1"/>
    </source>
</evidence>
<dbReference type="Proteomes" id="UP000633205">
    <property type="component" value="Unassembled WGS sequence"/>
</dbReference>
<sequence length="488" mass="51705">MSPPLVPAPASAVVRDAPAPDLSAGIRIEADPAFAAEGERLVVALGRGSAPVTIRRGDHPEEGYALRVAEDGVVIEAATAAGVFYAGRTLIQLAEAAAPTAVEIRDEPRFAYRGIMLDVARHFHPVETVFAVIDRASDLKLNTLHLHLTDDQGWRLALSTRPELAQLASGTSVDGDPGGFYTADDYARIIAYAAHRHMAVVPEIDVPGHTHAVGLAYPELVADPVIGDEVREVTAESGGALPVAGEPYTAIGVGFSSLRADAPGVDAFLADVFHELAALTPGPYLHLGGDEALGTSADDYRSLVDRAARAVAATGKTPIAWHEAGAAPLPRGTIGQYWGFLTPTDGHDDRARAFVANGGRIILSPADAIYLDMKDAPDAPLGLTWANGPTNVERSYRWDPAGVITGIDEADILGVEAALWTETLRTRADVERLLLPRLASAAEAAWSPPYGSMPARTWESFRERVAGRGSAWERDAPGFGRSPEIPWA</sequence>
<evidence type="ECO:0000259" key="7">
    <source>
        <dbReference type="Pfam" id="PF00728"/>
    </source>
</evidence>
<dbReference type="GO" id="GO:0004563">
    <property type="term" value="F:beta-N-acetylhexosaminidase activity"/>
    <property type="evidence" value="ECO:0007669"/>
    <property type="project" value="UniProtKB-EC"/>
</dbReference>
<evidence type="ECO:0000256" key="1">
    <source>
        <dbReference type="ARBA" id="ARBA00001231"/>
    </source>
</evidence>
<dbReference type="InterPro" id="IPR029018">
    <property type="entry name" value="Hex-like_dom2"/>
</dbReference>
<comment type="catalytic activity">
    <reaction evidence="1">
        <text>Hydrolysis of terminal non-reducing N-acetyl-D-hexosamine residues in N-acetyl-beta-D-hexosaminides.</text>
        <dbReference type="EC" id="3.2.1.52"/>
    </reaction>
</comment>
<feature type="domain" description="Glycoside hydrolase family 20 catalytic" evidence="7">
    <location>
        <begin position="303"/>
        <end position="448"/>
    </location>
</feature>
<dbReference type="EMBL" id="BMHO01000001">
    <property type="protein sequence ID" value="GGD27135.1"/>
    <property type="molecule type" value="Genomic_DNA"/>
</dbReference>
<dbReference type="InterPro" id="IPR015882">
    <property type="entry name" value="HEX_bac_N"/>
</dbReference>
<dbReference type="Pfam" id="PF00728">
    <property type="entry name" value="Glyco_hydro_20"/>
    <property type="match status" value="2"/>
</dbReference>
<comment type="caution">
    <text evidence="9">The sequence shown here is derived from an EMBL/GenBank/DDBJ whole genome shotgun (WGS) entry which is preliminary data.</text>
</comment>
<dbReference type="Gene3D" id="3.20.20.80">
    <property type="entry name" value="Glycosidases"/>
    <property type="match status" value="1"/>
</dbReference>
<keyword evidence="4" id="KW-0378">Hydrolase</keyword>
<reference evidence="9" key="2">
    <citation type="submission" date="2020-09" db="EMBL/GenBank/DDBJ databases">
        <authorList>
            <person name="Sun Q."/>
            <person name="Zhou Y."/>
        </authorList>
    </citation>
    <scope>NUCLEOTIDE SEQUENCE</scope>
    <source>
        <strain evidence="9">CGMCC 1.15152</strain>
    </source>
</reference>
<evidence type="ECO:0000256" key="4">
    <source>
        <dbReference type="ARBA" id="ARBA00022801"/>
    </source>
</evidence>
<dbReference type="InterPro" id="IPR015883">
    <property type="entry name" value="Glyco_hydro_20_cat"/>
</dbReference>
<evidence type="ECO:0000313" key="9">
    <source>
        <dbReference type="EMBL" id="GGD27135.1"/>
    </source>
</evidence>
<protein>
    <recommendedName>
        <fullName evidence="3">beta-N-acetylhexosaminidase</fullName>
        <ecNumber evidence="3">3.2.1.52</ecNumber>
    </recommendedName>
</protein>
<name>A0A917DCZ0_9MICO</name>
<evidence type="ECO:0000256" key="3">
    <source>
        <dbReference type="ARBA" id="ARBA00012663"/>
    </source>
</evidence>
<organism evidence="9 10">
    <name type="scientific">Microbacterium faecale</name>
    <dbReference type="NCBI Taxonomy" id="1804630"/>
    <lineage>
        <taxon>Bacteria</taxon>
        <taxon>Bacillati</taxon>
        <taxon>Actinomycetota</taxon>
        <taxon>Actinomycetes</taxon>
        <taxon>Micrococcales</taxon>
        <taxon>Microbacteriaceae</taxon>
        <taxon>Microbacterium</taxon>
    </lineage>
</organism>
<dbReference type="CDD" id="cd06568">
    <property type="entry name" value="GH20_SpHex_like"/>
    <property type="match status" value="1"/>
</dbReference>
<dbReference type="SUPFAM" id="SSF51445">
    <property type="entry name" value="(Trans)glycosidases"/>
    <property type="match status" value="1"/>
</dbReference>
<keyword evidence="10" id="KW-1185">Reference proteome</keyword>